<organism evidence="2 3">
    <name type="scientific">Panicum virgatum</name>
    <name type="common">Blackwell switchgrass</name>
    <dbReference type="NCBI Taxonomy" id="38727"/>
    <lineage>
        <taxon>Eukaryota</taxon>
        <taxon>Viridiplantae</taxon>
        <taxon>Streptophyta</taxon>
        <taxon>Embryophyta</taxon>
        <taxon>Tracheophyta</taxon>
        <taxon>Spermatophyta</taxon>
        <taxon>Magnoliopsida</taxon>
        <taxon>Liliopsida</taxon>
        <taxon>Poales</taxon>
        <taxon>Poaceae</taxon>
        <taxon>PACMAD clade</taxon>
        <taxon>Panicoideae</taxon>
        <taxon>Panicodae</taxon>
        <taxon>Paniceae</taxon>
        <taxon>Panicinae</taxon>
        <taxon>Panicum</taxon>
        <taxon>Panicum sect. Hiantes</taxon>
    </lineage>
</organism>
<gene>
    <name evidence="2" type="ORF">PVAP13_9KG046457</name>
</gene>
<reference evidence="2" key="1">
    <citation type="submission" date="2020-05" db="EMBL/GenBank/DDBJ databases">
        <title>WGS assembly of Panicum virgatum.</title>
        <authorList>
            <person name="Lovell J.T."/>
            <person name="Jenkins J."/>
            <person name="Shu S."/>
            <person name="Juenger T.E."/>
            <person name="Schmutz J."/>
        </authorList>
    </citation>
    <scope>NUCLEOTIDE SEQUENCE</scope>
    <source>
        <strain evidence="2">AP13</strain>
    </source>
</reference>
<keyword evidence="3" id="KW-1185">Reference proteome</keyword>
<evidence type="ECO:0000256" key="1">
    <source>
        <dbReference type="SAM" id="MobiDB-lite"/>
    </source>
</evidence>
<dbReference type="EMBL" id="CM029053">
    <property type="protein sequence ID" value="KAG2546806.1"/>
    <property type="molecule type" value="Genomic_DNA"/>
</dbReference>
<name>A0A8T0NI88_PANVG</name>
<evidence type="ECO:0000313" key="3">
    <source>
        <dbReference type="Proteomes" id="UP000823388"/>
    </source>
</evidence>
<evidence type="ECO:0000313" key="2">
    <source>
        <dbReference type="EMBL" id="KAG2546806.1"/>
    </source>
</evidence>
<proteinExistence type="predicted"/>
<feature type="region of interest" description="Disordered" evidence="1">
    <location>
        <begin position="1"/>
        <end position="72"/>
    </location>
</feature>
<feature type="compositionally biased region" description="Basic and acidic residues" evidence="1">
    <location>
        <begin position="46"/>
        <end position="56"/>
    </location>
</feature>
<dbReference type="Proteomes" id="UP000823388">
    <property type="component" value="Chromosome 9K"/>
</dbReference>
<comment type="caution">
    <text evidence="2">The sequence shown here is derived from an EMBL/GenBank/DDBJ whole genome shotgun (WGS) entry which is preliminary data.</text>
</comment>
<sequence>MPKATGLAPARSVSRSVMPEAGHRQPRTLPRTPPPPEKPGHVYKPTTHERYHREPIPARSGGALSRGSTARATRSVRIAVAALRRCRSVPPSTLSRNVRVMGLLCSRWRRGEAPSWSGPPPAGVMVVVGRPGLGEAGARGGALAGHTAAWGTGPRGEGVAAPPRVLFACDAPTRALVEGNGGKWAGPTRRAWRGAERAASSEPCTAGVGGWWALMVRDRACRLGLRFPAAARGWWERVTGGRNVSRTPGLDLGPGRRLWAGQSAAGARDGGPRVFGWQATRSRSPLGGAAAPLLLHTDLRTRSTRLITKKCYKKTRPRSPVRLWRCAMNEVAVGVGVVMEAAMCGQMIRPPYPESTK</sequence>
<accession>A0A8T0NI88</accession>
<dbReference type="AlphaFoldDB" id="A0A8T0NI88"/>
<protein>
    <submittedName>
        <fullName evidence="2">Uncharacterized protein</fullName>
    </submittedName>
</protein>